<dbReference type="OMA" id="EVEAPWG"/>
<dbReference type="InterPro" id="IPR036034">
    <property type="entry name" value="PDZ_sf"/>
</dbReference>
<accession>U6M938</accession>
<evidence type="ECO:0000313" key="3">
    <source>
        <dbReference type="Proteomes" id="UP000030763"/>
    </source>
</evidence>
<dbReference type="RefSeq" id="XP_013334831.1">
    <property type="nucleotide sequence ID" value="XM_013479377.1"/>
</dbReference>
<dbReference type="GeneID" id="25334214"/>
<dbReference type="VEuPathDB" id="ToxoDB:EMWEY_00002280"/>
<dbReference type="Gene3D" id="2.30.42.10">
    <property type="match status" value="1"/>
</dbReference>
<dbReference type="EMBL" id="HG719518">
    <property type="protein sequence ID" value="CDJ58185.1"/>
    <property type="molecule type" value="Genomic_DNA"/>
</dbReference>
<dbReference type="CDD" id="cd00136">
    <property type="entry name" value="PDZ_canonical"/>
    <property type="match status" value="1"/>
</dbReference>
<dbReference type="PROSITE" id="PS50106">
    <property type="entry name" value="PDZ"/>
    <property type="match status" value="1"/>
</dbReference>
<dbReference type="OrthoDB" id="6502734at2759"/>
<proteinExistence type="predicted"/>
<dbReference type="AlphaFoldDB" id="U6M938"/>
<evidence type="ECO:0000259" key="1">
    <source>
        <dbReference type="PROSITE" id="PS50106"/>
    </source>
</evidence>
<keyword evidence="3" id="KW-1185">Reference proteome</keyword>
<dbReference type="InterPro" id="IPR001478">
    <property type="entry name" value="PDZ"/>
</dbReference>
<reference evidence="2" key="2">
    <citation type="submission" date="2013-10" db="EMBL/GenBank/DDBJ databases">
        <authorList>
            <person name="Aslett M."/>
        </authorList>
    </citation>
    <scope>NUCLEOTIDE SEQUENCE [LARGE SCALE GENOMIC DNA]</scope>
    <source>
        <strain evidence="2">Weybridge</strain>
    </source>
</reference>
<dbReference type="Proteomes" id="UP000030763">
    <property type="component" value="Unassembled WGS sequence"/>
</dbReference>
<evidence type="ECO:0000313" key="2">
    <source>
        <dbReference type="EMBL" id="CDJ58185.1"/>
    </source>
</evidence>
<feature type="domain" description="PDZ" evidence="1">
    <location>
        <begin position="256"/>
        <end position="339"/>
    </location>
</feature>
<dbReference type="Pfam" id="PF00595">
    <property type="entry name" value="PDZ"/>
    <property type="match status" value="1"/>
</dbReference>
<gene>
    <name evidence="2" type="ORF">EMWEY_00002280</name>
</gene>
<dbReference type="SMART" id="SM00228">
    <property type="entry name" value="PDZ"/>
    <property type="match status" value="1"/>
</dbReference>
<sequence>MQFRQQHQQPEVLQALDEGAVDVRVFFENRSGASVPFKSSNNNSRRREERGRVLVWSLLGVSAAADLVTPAAARLPDGAAAIRSAAAALEQQHQQQPLQQQLLLLQRCRAALPMRQGALWSFLLCAEVAAKLRNKVGEDVLPLAVQGVQAAPQLPLSWCTLGHSLRLRGRLWESRSCYRIAAHLAASSSQTMKSTAAAPSPPSAAKTPWALLGTGPRAALASAAAAAAAVPAKLLAALDETLLRARTDPKELRKALPTLMKAEVEAPWGFAVDANPPEVGGIFVAYVVENSKAEKAGLMPGDQIVVANNSILLGKPFESCLASLRARQRPTAIQLQQVLLPLQLEVYRGSFPVLYGAPALASLQRLGALKELLSGDNSTEQQYRQQQNSPLVYTAAGSLNAVLLGGDTRTSEFF</sequence>
<name>U6M938_EIMMA</name>
<dbReference type="SUPFAM" id="SSF50156">
    <property type="entry name" value="PDZ domain-like"/>
    <property type="match status" value="1"/>
</dbReference>
<organism evidence="2 3">
    <name type="scientific">Eimeria maxima</name>
    <name type="common">Coccidian parasite</name>
    <dbReference type="NCBI Taxonomy" id="5804"/>
    <lineage>
        <taxon>Eukaryota</taxon>
        <taxon>Sar</taxon>
        <taxon>Alveolata</taxon>
        <taxon>Apicomplexa</taxon>
        <taxon>Conoidasida</taxon>
        <taxon>Coccidia</taxon>
        <taxon>Eucoccidiorida</taxon>
        <taxon>Eimeriorina</taxon>
        <taxon>Eimeriidae</taxon>
        <taxon>Eimeria</taxon>
    </lineage>
</organism>
<reference evidence="2" key="1">
    <citation type="submission" date="2013-10" db="EMBL/GenBank/DDBJ databases">
        <title>Genomic analysis of the causative agents of coccidiosis in chickens.</title>
        <authorList>
            <person name="Reid A.J."/>
            <person name="Blake D."/>
            <person name="Billington K."/>
            <person name="Browne H."/>
            <person name="Dunn M."/>
            <person name="Hung S."/>
            <person name="Kawahara F."/>
            <person name="Miranda-Saavedra D."/>
            <person name="Mourier T."/>
            <person name="Nagra H."/>
            <person name="Otto T.D."/>
            <person name="Rawlings N."/>
            <person name="Sanchez A."/>
            <person name="Sanders M."/>
            <person name="Subramaniam C."/>
            <person name="Tay Y."/>
            <person name="Dear P."/>
            <person name="Doerig C."/>
            <person name="Gruber A."/>
            <person name="Parkinson J."/>
            <person name="Shirley M."/>
            <person name="Wan K.L."/>
            <person name="Berriman M."/>
            <person name="Tomley F."/>
            <person name="Pain A."/>
        </authorList>
    </citation>
    <scope>NUCLEOTIDE SEQUENCE [LARGE SCALE GENOMIC DNA]</scope>
    <source>
        <strain evidence="2">Weybridge</strain>
    </source>
</reference>
<protein>
    <submittedName>
        <fullName evidence="2">Pdz domain protein, related, related</fullName>
    </submittedName>
</protein>